<feature type="transmembrane region" description="Helical" evidence="6">
    <location>
        <begin position="140"/>
        <end position="158"/>
    </location>
</feature>
<accession>A0A1D1ZQU9</accession>
<evidence type="ECO:0000313" key="8">
    <source>
        <dbReference type="EMBL" id="JAT69221.1"/>
    </source>
</evidence>
<protein>
    <recommendedName>
        <fullName evidence="4">beta-carotene 3-hydroxylase</fullName>
        <ecNumber evidence="4">1.14.15.24</ecNumber>
    </recommendedName>
</protein>
<sequence>MATAPCSSVHAGSALTPRPKSQPAPLARRGQGRTLLSHRMNITMSKAGGAQPRPGMARASANGTQAPPSAAPTPQPPADRRSPAAERRSARAAKRARHAAVYQASALAATFGIVALAVGATALRITRHLDAGDPLPLGELAGTLVLMAGSAVAMEMYARWAHRVLWHDAAWGWALHASHHAPREGAFEANDLFALANALPAMGLCLYGFLRPDALGGALFGAGLGVTLFGISYMFVHDGLVHRRFPVGPIADVPVLRRIAAAHKLHHSDKYGGVPFGMFLGPQELEAVGAGLDLEALLAAQSAKRGAKDADPLADP</sequence>
<dbReference type="AlphaFoldDB" id="A0A1D1ZQU9"/>
<dbReference type="EC" id="1.14.15.24" evidence="4"/>
<evidence type="ECO:0000256" key="5">
    <source>
        <dbReference type="SAM" id="MobiDB-lite"/>
    </source>
</evidence>
<dbReference type="GO" id="GO:0009507">
    <property type="term" value="C:chloroplast"/>
    <property type="evidence" value="ECO:0007669"/>
    <property type="project" value="TreeGrafter"/>
</dbReference>
<feature type="transmembrane region" description="Helical" evidence="6">
    <location>
        <begin position="99"/>
        <end position="120"/>
    </location>
</feature>
<dbReference type="InterPro" id="IPR006694">
    <property type="entry name" value="Fatty_acid_hydroxylase"/>
</dbReference>
<dbReference type="Pfam" id="PF04116">
    <property type="entry name" value="FA_hydroxylase"/>
    <property type="match status" value="1"/>
</dbReference>
<feature type="compositionally biased region" description="Basic and acidic residues" evidence="5">
    <location>
        <begin position="78"/>
        <end position="89"/>
    </location>
</feature>
<keyword evidence="2" id="KW-0125">Carotenoid biosynthesis</keyword>
<evidence type="ECO:0000256" key="2">
    <source>
        <dbReference type="ARBA" id="ARBA00022746"/>
    </source>
</evidence>
<organism evidence="8">
    <name type="scientific">Auxenochlorella protothecoides</name>
    <name type="common">Green microalga</name>
    <name type="synonym">Chlorella protothecoides</name>
    <dbReference type="NCBI Taxonomy" id="3075"/>
    <lineage>
        <taxon>Eukaryota</taxon>
        <taxon>Viridiplantae</taxon>
        <taxon>Chlorophyta</taxon>
        <taxon>core chlorophytes</taxon>
        <taxon>Trebouxiophyceae</taxon>
        <taxon>Chlorellales</taxon>
        <taxon>Chlorellaceae</taxon>
        <taxon>Auxenochlorella</taxon>
    </lineage>
</organism>
<dbReference type="GO" id="GO:0016119">
    <property type="term" value="P:carotene metabolic process"/>
    <property type="evidence" value="ECO:0007669"/>
    <property type="project" value="TreeGrafter"/>
</dbReference>
<evidence type="ECO:0000256" key="4">
    <source>
        <dbReference type="ARBA" id="ARBA00026097"/>
    </source>
</evidence>
<comment type="similarity">
    <text evidence="1">Belongs to the sterol desaturase family.</text>
</comment>
<feature type="region of interest" description="Disordered" evidence="5">
    <location>
        <begin position="1"/>
        <end position="91"/>
    </location>
</feature>
<keyword evidence="3" id="KW-0560">Oxidoreductase</keyword>
<evidence type="ECO:0000259" key="7">
    <source>
        <dbReference type="Pfam" id="PF04116"/>
    </source>
</evidence>
<keyword evidence="6" id="KW-0812">Transmembrane</keyword>
<proteinExistence type="inferred from homology"/>
<keyword evidence="6" id="KW-0472">Membrane</keyword>
<dbReference type="GO" id="GO:0010291">
    <property type="term" value="F:beta-carotene 3-hydroxylase activity"/>
    <property type="evidence" value="ECO:0007669"/>
    <property type="project" value="UniProtKB-EC"/>
</dbReference>
<dbReference type="GO" id="GO:0005506">
    <property type="term" value="F:iron ion binding"/>
    <property type="evidence" value="ECO:0007669"/>
    <property type="project" value="InterPro"/>
</dbReference>
<dbReference type="GO" id="GO:0016123">
    <property type="term" value="P:xanthophyll biosynthetic process"/>
    <property type="evidence" value="ECO:0007669"/>
    <property type="project" value="TreeGrafter"/>
</dbReference>
<dbReference type="EMBL" id="GDKF01009401">
    <property type="protein sequence ID" value="JAT69221.1"/>
    <property type="molecule type" value="Transcribed_RNA"/>
</dbReference>
<dbReference type="InterPro" id="IPR045019">
    <property type="entry name" value="BETA-OHASE-like"/>
</dbReference>
<evidence type="ECO:0000256" key="6">
    <source>
        <dbReference type="SAM" id="Phobius"/>
    </source>
</evidence>
<evidence type="ECO:0000256" key="1">
    <source>
        <dbReference type="ARBA" id="ARBA00009324"/>
    </source>
</evidence>
<dbReference type="PANTHER" id="PTHR31899">
    <property type="entry name" value="BETA-CAROTENE 3-HYDROXYLASE 1, CHLOROPLASTIC"/>
    <property type="match status" value="1"/>
</dbReference>
<keyword evidence="6" id="KW-1133">Transmembrane helix</keyword>
<reference evidence="8" key="1">
    <citation type="submission" date="2015-08" db="EMBL/GenBank/DDBJ databases">
        <authorList>
            <person name="Babu N.S."/>
            <person name="Beckwith C.J."/>
            <person name="Beseler K.G."/>
            <person name="Brison A."/>
            <person name="Carone J.V."/>
            <person name="Caskin T.P."/>
            <person name="Diamond M."/>
            <person name="Durham M.E."/>
            <person name="Foxe J.M."/>
            <person name="Go M."/>
            <person name="Henderson B.A."/>
            <person name="Jones I.B."/>
            <person name="McGettigan J.A."/>
            <person name="Micheletti S.J."/>
            <person name="Nasrallah M.E."/>
            <person name="Ortiz D."/>
            <person name="Piller C.R."/>
            <person name="Privatt S.R."/>
            <person name="Schneider S.L."/>
            <person name="Sharp S."/>
            <person name="Smith T.C."/>
            <person name="Stanton J.D."/>
            <person name="Ullery H.E."/>
            <person name="Wilson R.J."/>
            <person name="Serrano M.G."/>
            <person name="Buck G."/>
            <person name="Lee V."/>
            <person name="Wang Y."/>
            <person name="Carvalho R."/>
            <person name="Voegtly L."/>
            <person name="Shi R."/>
            <person name="Duckworth R."/>
            <person name="Johnson A."/>
            <person name="Loviza R."/>
            <person name="Walstead R."/>
            <person name="Shah Z."/>
            <person name="Kiflezghi M."/>
            <person name="Wade K."/>
            <person name="Ball S.L."/>
            <person name="Bradley K.W."/>
            <person name="Asai D.J."/>
            <person name="Bowman C.A."/>
            <person name="Russell D.A."/>
            <person name="Pope W.H."/>
            <person name="Jacobs-Sera D."/>
            <person name="Hendrix R.W."/>
            <person name="Hatfull G.F."/>
        </authorList>
    </citation>
    <scope>NUCLEOTIDE SEQUENCE</scope>
</reference>
<dbReference type="PANTHER" id="PTHR31899:SF9">
    <property type="entry name" value="BETA-CAROTENE 3-HYDROXYLASE 1, CHLOROPLASTIC"/>
    <property type="match status" value="1"/>
</dbReference>
<feature type="domain" description="Fatty acid hydroxylase" evidence="7">
    <location>
        <begin position="151"/>
        <end position="279"/>
    </location>
</feature>
<name>A0A1D1ZQU9_AUXPR</name>
<evidence type="ECO:0000256" key="3">
    <source>
        <dbReference type="ARBA" id="ARBA00023002"/>
    </source>
</evidence>
<feature type="transmembrane region" description="Helical" evidence="6">
    <location>
        <begin position="192"/>
        <end position="210"/>
    </location>
</feature>
<feature type="transmembrane region" description="Helical" evidence="6">
    <location>
        <begin position="216"/>
        <end position="236"/>
    </location>
</feature>
<gene>
    <name evidence="8" type="ORF">g.3765</name>
</gene>